<sequence>MSTALAVVLLSSLPALQANAVGERLPRCWEQLPGAAMMDVEIGANGSMWGMGAYNEAAGAWPVYQWTGSAWAATGRYGLQVAVSPAGQPWYIDLQGGIFRLVNGVWEQVPGAATSIDIGAEGSVWVTGNVQLNGDGFGIYRWNGSGWDQIDGAAAMINVDRFGQPWVATFWPGSNIYRRFGNSWIMLPPNGATVDMGIGGGDAVWRTVYTPARGQDSLERWNGSGWTRVEGLGSRVSVDHTGRAWHVNGFGQVFYWTCA</sequence>
<feature type="chain" id="PRO_5019192189" evidence="1">
    <location>
        <begin position="21"/>
        <end position="259"/>
    </location>
</feature>
<evidence type="ECO:0000313" key="2">
    <source>
        <dbReference type="EMBL" id="RSM60285.1"/>
    </source>
</evidence>
<gene>
    <name evidence="2" type="ORF">DMH04_54235</name>
</gene>
<name>A0A428XY64_KIBAR</name>
<feature type="signal peptide" evidence="1">
    <location>
        <begin position="1"/>
        <end position="20"/>
    </location>
</feature>
<dbReference type="AlphaFoldDB" id="A0A428XY64"/>
<keyword evidence="1" id="KW-0732">Signal</keyword>
<evidence type="ECO:0000313" key="3">
    <source>
        <dbReference type="Proteomes" id="UP000287547"/>
    </source>
</evidence>
<organism evidence="2 3">
    <name type="scientific">Kibdelosporangium aridum</name>
    <dbReference type="NCBI Taxonomy" id="2030"/>
    <lineage>
        <taxon>Bacteria</taxon>
        <taxon>Bacillati</taxon>
        <taxon>Actinomycetota</taxon>
        <taxon>Actinomycetes</taxon>
        <taxon>Pseudonocardiales</taxon>
        <taxon>Pseudonocardiaceae</taxon>
        <taxon>Kibdelosporangium</taxon>
    </lineage>
</organism>
<comment type="caution">
    <text evidence="2">The sequence shown here is derived from an EMBL/GenBank/DDBJ whole genome shotgun (WGS) entry which is preliminary data.</text>
</comment>
<evidence type="ECO:0000256" key="1">
    <source>
        <dbReference type="SAM" id="SignalP"/>
    </source>
</evidence>
<reference evidence="2 3" key="1">
    <citation type="submission" date="2018-05" db="EMBL/GenBank/DDBJ databases">
        <title>Evolution of GPA BGCs.</title>
        <authorList>
            <person name="Waglechner N."/>
            <person name="Wright G.D."/>
        </authorList>
    </citation>
    <scope>NUCLEOTIDE SEQUENCE [LARGE SCALE GENOMIC DNA]</scope>
    <source>
        <strain evidence="2 3">A82846</strain>
    </source>
</reference>
<dbReference type="Proteomes" id="UP000287547">
    <property type="component" value="Unassembled WGS sequence"/>
</dbReference>
<dbReference type="EMBL" id="QHKI01000117">
    <property type="protein sequence ID" value="RSM60285.1"/>
    <property type="molecule type" value="Genomic_DNA"/>
</dbReference>
<protein>
    <submittedName>
        <fullName evidence="2">Uncharacterized protein</fullName>
    </submittedName>
</protein>
<accession>A0A428XY64</accession>
<proteinExistence type="predicted"/>